<keyword evidence="3" id="KW-1185">Reference proteome</keyword>
<accession>A0A8E4BVF9</accession>
<evidence type="ECO:0000259" key="1">
    <source>
        <dbReference type="Pfam" id="PF20613"/>
    </source>
</evidence>
<protein>
    <recommendedName>
        <fullName evidence="1">HipA-like kinase domain-containing protein</fullName>
    </recommendedName>
</protein>
<organism evidence="2 3">
    <name type="scientific">Methyloradius palustris</name>
    <dbReference type="NCBI Taxonomy" id="2778876"/>
    <lineage>
        <taxon>Bacteria</taxon>
        <taxon>Pseudomonadati</taxon>
        <taxon>Pseudomonadota</taxon>
        <taxon>Betaproteobacteria</taxon>
        <taxon>Nitrosomonadales</taxon>
        <taxon>Methylophilaceae</taxon>
        <taxon>Methyloradius</taxon>
    </lineage>
</organism>
<reference evidence="2" key="1">
    <citation type="journal article" date="2021" name="Arch. Microbiol.">
        <title>Methyloradius palustris gen. nov., sp. nov., a methanol-oxidizing bacterium isolated from snow.</title>
        <authorList>
            <person name="Miyadera T."/>
            <person name="Kojima H."/>
            <person name="Fukui M."/>
        </authorList>
    </citation>
    <scope>NUCLEOTIDE SEQUENCE</scope>
    <source>
        <strain evidence="2">Zm11</strain>
    </source>
</reference>
<evidence type="ECO:0000313" key="3">
    <source>
        <dbReference type="Proteomes" id="UP000826722"/>
    </source>
</evidence>
<dbReference type="Pfam" id="PF20613">
    <property type="entry name" value="HipA_2"/>
    <property type="match status" value="1"/>
</dbReference>
<dbReference type="KEGG" id="mpau:ZMTM_25290"/>
<dbReference type="InterPro" id="IPR046748">
    <property type="entry name" value="HipA_2"/>
</dbReference>
<evidence type="ECO:0000313" key="2">
    <source>
        <dbReference type="EMBL" id="BCM26270.1"/>
    </source>
</evidence>
<dbReference type="RefSeq" id="WP_221764278.1">
    <property type="nucleotide sequence ID" value="NZ_AP024110.1"/>
</dbReference>
<gene>
    <name evidence="2" type="ORF">ZMTM_25290</name>
</gene>
<feature type="domain" description="HipA-like kinase" evidence="1">
    <location>
        <begin position="5"/>
        <end position="241"/>
    </location>
</feature>
<dbReference type="EMBL" id="AP024110">
    <property type="protein sequence ID" value="BCM26270.1"/>
    <property type="molecule type" value="Genomic_DNA"/>
</dbReference>
<name>A0A8E4BVF9_9PROT</name>
<sequence length="243" mass="27582">MPVQIVEILGRATQGMTRPFHCRGDDGYTYFVKGCGADRKSLIAEYICGKLALAFDLPVPNFEIVEVPNELIEWATPDQVKDLGCGLAFGSRKLPHVQEFNYSQLSLVDTRLRRDILVFDWWIKNADRTLTALGGNPNLLWNQETKALAVIDHNQAFDGEFNSVTFCQTHVFHADIVHVFDDLVEQINYQDRLSAAFAAFDSACDNVPHEWWWVDDGVPAAISCNEARALLERFSDNQFWRIA</sequence>
<proteinExistence type="predicted"/>
<dbReference type="Proteomes" id="UP000826722">
    <property type="component" value="Chromosome"/>
</dbReference>
<dbReference type="AlphaFoldDB" id="A0A8E4BVF9"/>